<dbReference type="GO" id="GO:0005829">
    <property type="term" value="C:cytosol"/>
    <property type="evidence" value="ECO:0007669"/>
    <property type="project" value="TreeGrafter"/>
</dbReference>
<evidence type="ECO:0000313" key="8">
    <source>
        <dbReference type="Proteomes" id="UP000838412"/>
    </source>
</evidence>
<evidence type="ECO:0000256" key="1">
    <source>
        <dbReference type="ARBA" id="ARBA00004496"/>
    </source>
</evidence>
<protein>
    <recommendedName>
        <fullName evidence="5">Rho GDP-dissociation inhibitor 3</fullName>
    </recommendedName>
    <alternativeName>
        <fullName evidence="6">Rho-GDI gamma</fullName>
    </alternativeName>
</protein>
<proteinExistence type="inferred from homology"/>
<dbReference type="Gene3D" id="2.70.50.30">
    <property type="entry name" value="Coagulation Factor XIII, subunit A, domain 1"/>
    <property type="match status" value="1"/>
</dbReference>
<dbReference type="PANTHER" id="PTHR10980:SF3">
    <property type="entry name" value="LD16419P"/>
    <property type="match status" value="1"/>
</dbReference>
<comment type="subcellular location">
    <subcellularLocation>
        <location evidence="1">Cytoplasm</location>
    </subcellularLocation>
</comment>
<dbReference type="Pfam" id="PF02115">
    <property type="entry name" value="Rho_GDI"/>
    <property type="match status" value="1"/>
</dbReference>
<dbReference type="GO" id="GO:0005094">
    <property type="term" value="F:Rho GDP-dissociation inhibitor activity"/>
    <property type="evidence" value="ECO:0007669"/>
    <property type="project" value="InterPro"/>
</dbReference>
<evidence type="ECO:0000256" key="5">
    <source>
        <dbReference type="ARBA" id="ARBA00073845"/>
    </source>
</evidence>
<dbReference type="EMBL" id="OV696694">
    <property type="protein sequence ID" value="CAH1273385.1"/>
    <property type="molecule type" value="Genomic_DNA"/>
</dbReference>
<evidence type="ECO:0000256" key="6">
    <source>
        <dbReference type="ARBA" id="ARBA00080671"/>
    </source>
</evidence>
<dbReference type="InterPro" id="IPR014756">
    <property type="entry name" value="Ig_E-set"/>
</dbReference>
<keyword evidence="8" id="KW-1185">Reference proteome</keyword>
<organism evidence="7 8">
    <name type="scientific">Branchiostoma lanceolatum</name>
    <name type="common">Common lancelet</name>
    <name type="synonym">Amphioxus lanceolatum</name>
    <dbReference type="NCBI Taxonomy" id="7740"/>
    <lineage>
        <taxon>Eukaryota</taxon>
        <taxon>Metazoa</taxon>
        <taxon>Chordata</taxon>
        <taxon>Cephalochordata</taxon>
        <taxon>Leptocardii</taxon>
        <taxon>Amphioxiformes</taxon>
        <taxon>Branchiostomatidae</taxon>
        <taxon>Branchiostoma</taxon>
    </lineage>
</organism>
<dbReference type="FunFam" id="2.70.50.30:FF:000001">
    <property type="entry name" value="Rho GDP-dissociation inhibitor 1"/>
    <property type="match status" value="1"/>
</dbReference>
<evidence type="ECO:0000256" key="3">
    <source>
        <dbReference type="ARBA" id="ARBA00022490"/>
    </source>
</evidence>
<dbReference type="Proteomes" id="UP000838412">
    <property type="component" value="Chromosome 9"/>
</dbReference>
<dbReference type="InterPro" id="IPR024792">
    <property type="entry name" value="RhoGDI_dom_sf"/>
</dbReference>
<dbReference type="OrthoDB" id="1683373at2759"/>
<evidence type="ECO:0000256" key="2">
    <source>
        <dbReference type="ARBA" id="ARBA00009758"/>
    </source>
</evidence>
<dbReference type="PANTHER" id="PTHR10980">
    <property type="entry name" value="RHO GDP-DISSOCIATION INHIBITOR"/>
    <property type="match status" value="1"/>
</dbReference>
<dbReference type="InterPro" id="IPR000406">
    <property type="entry name" value="Rho_GDI"/>
</dbReference>
<gene>
    <name evidence="7" type="primary">ARHGDIA</name>
    <name evidence="7" type="ORF">BLAG_LOCUS24746</name>
</gene>
<keyword evidence="3" id="KW-0963">Cytoplasm</keyword>
<dbReference type="SUPFAM" id="SSF81296">
    <property type="entry name" value="E set domains"/>
    <property type="match status" value="1"/>
</dbReference>
<reference evidence="7" key="1">
    <citation type="submission" date="2022-01" db="EMBL/GenBank/DDBJ databases">
        <authorList>
            <person name="Braso-Vives M."/>
        </authorList>
    </citation>
    <scope>NUCLEOTIDE SEQUENCE</scope>
</reference>
<comment type="similarity">
    <text evidence="2">Belongs to the Rho GDI family.</text>
</comment>
<dbReference type="PRINTS" id="PR00492">
    <property type="entry name" value="RHOGDI"/>
</dbReference>
<accession>A0A8K0F346</accession>
<evidence type="ECO:0000313" key="7">
    <source>
        <dbReference type="EMBL" id="CAH1273385.1"/>
    </source>
</evidence>
<dbReference type="GO" id="GO:0007266">
    <property type="term" value="P:Rho protein signal transduction"/>
    <property type="evidence" value="ECO:0007669"/>
    <property type="project" value="InterPro"/>
</dbReference>
<name>A0A8K0F346_BRALA</name>
<dbReference type="GO" id="GO:0016020">
    <property type="term" value="C:membrane"/>
    <property type="evidence" value="ECO:0007669"/>
    <property type="project" value="TreeGrafter"/>
</dbReference>
<dbReference type="AlphaFoldDB" id="A0A8K0F346"/>
<evidence type="ECO:0000256" key="4">
    <source>
        <dbReference type="ARBA" id="ARBA00053735"/>
    </source>
</evidence>
<comment type="function">
    <text evidence="4">Inhibits GDP/GTP exchange reaction of RhoB. Interacts specifically with the GDP- and GTP-bound forms of post-translationally processed Rhob and Rhog proteins, both of which show a growth-regulated expression in mammalian cells. Stimulates the release of the GDP-bound but not the GTP-bound RhoB protein. Also inhibits the GDP/GTP exchange of RhoB but shows less ability to inhibit the dissociation of prebound GTP.</text>
</comment>
<sequence>MKHCGTLPFLGLLSCPPHSSGCAWAETRMPISHTASLPAAIYLTSGDRGVEFLTVSITVSTFHYITKMADEEPQAIAEGEEDEETPGYKAPALKSLDEIKTLDADDPSLNTYKNALLGGGQDVYAPADDPARVRVLKLALVVGDRADVELDLTGADLSTLKDKPFTIKEGVEYRMKIIFRCQHEIVTGLKYVQTTTRKGIKVDKSKVMVGSYPPVKTEHSYMTPPEEAPSGMIARGHYKVHSLFTDDDKNIYLEWDWAFDIKKDWE</sequence>